<name>A0A6J4TN66_9ACTN</name>
<protein>
    <submittedName>
        <fullName evidence="1">Uncharacterized protein</fullName>
    </submittedName>
</protein>
<evidence type="ECO:0000313" key="1">
    <source>
        <dbReference type="EMBL" id="CAA9527706.1"/>
    </source>
</evidence>
<proteinExistence type="predicted"/>
<gene>
    <name evidence="1" type="ORF">AVDCRST_MAG79-651</name>
</gene>
<dbReference type="EMBL" id="CADCWC010000125">
    <property type="protein sequence ID" value="CAA9527706.1"/>
    <property type="molecule type" value="Genomic_DNA"/>
</dbReference>
<dbReference type="AlphaFoldDB" id="A0A6J4TN66"/>
<organism evidence="1">
    <name type="scientific">uncultured Thermoleophilia bacterium</name>
    <dbReference type="NCBI Taxonomy" id="1497501"/>
    <lineage>
        <taxon>Bacteria</taxon>
        <taxon>Bacillati</taxon>
        <taxon>Actinomycetota</taxon>
        <taxon>Thermoleophilia</taxon>
        <taxon>environmental samples</taxon>
    </lineage>
</organism>
<sequence length="49" mass="4940">RRLAALDERNRAAAFLVVGVALPAAGGVDARVAARDAAAVRGPVAERDG</sequence>
<feature type="non-terminal residue" evidence="1">
    <location>
        <position position="1"/>
    </location>
</feature>
<reference evidence="1" key="1">
    <citation type="submission" date="2020-02" db="EMBL/GenBank/DDBJ databases">
        <authorList>
            <person name="Meier V. D."/>
        </authorList>
    </citation>
    <scope>NUCLEOTIDE SEQUENCE</scope>
    <source>
        <strain evidence="1">AVDCRST_MAG79</strain>
    </source>
</reference>
<accession>A0A6J4TN66</accession>